<evidence type="ECO:0000313" key="1">
    <source>
        <dbReference type="EMBL" id="ABV88747.1"/>
    </source>
</evidence>
<dbReference type="eggNOG" id="ENOG50340U4">
    <property type="taxonomic scope" value="Bacteria"/>
</dbReference>
<gene>
    <name evidence="1" type="ordered locus">Spea_3434</name>
</gene>
<dbReference type="STRING" id="398579.Spea_3434"/>
<organism evidence="1 2">
    <name type="scientific">Shewanella pealeana (strain ATCC 700345 / ANG-SQ1)</name>
    <dbReference type="NCBI Taxonomy" id="398579"/>
    <lineage>
        <taxon>Bacteria</taxon>
        <taxon>Pseudomonadati</taxon>
        <taxon>Pseudomonadota</taxon>
        <taxon>Gammaproteobacteria</taxon>
        <taxon>Alteromonadales</taxon>
        <taxon>Shewanellaceae</taxon>
        <taxon>Shewanella</taxon>
    </lineage>
</organism>
<dbReference type="HOGENOM" id="CLU_1371402_0_0_6"/>
<name>A8H860_SHEPA</name>
<keyword evidence="2" id="KW-1185">Reference proteome</keyword>
<reference evidence="1 2" key="1">
    <citation type="submission" date="2007-10" db="EMBL/GenBank/DDBJ databases">
        <title>Complete sequence of Shewanella pealeana ATCC 700345.</title>
        <authorList>
            <consortium name="US DOE Joint Genome Institute"/>
            <person name="Copeland A."/>
            <person name="Lucas S."/>
            <person name="Lapidus A."/>
            <person name="Barry K."/>
            <person name="Glavina del Rio T."/>
            <person name="Dalin E."/>
            <person name="Tice H."/>
            <person name="Pitluck S."/>
            <person name="Chertkov O."/>
            <person name="Brettin T."/>
            <person name="Bruce D."/>
            <person name="Detter J.C."/>
            <person name="Han C."/>
            <person name="Schmutz J."/>
            <person name="Larimer F."/>
            <person name="Land M."/>
            <person name="Hauser L."/>
            <person name="Kyrpides N."/>
            <person name="Kim E."/>
            <person name="Zhao J.-S.Z."/>
            <person name="Manno D."/>
            <person name="Hawari J."/>
            <person name="Richardson P."/>
        </authorList>
    </citation>
    <scope>NUCLEOTIDE SEQUENCE [LARGE SCALE GENOMIC DNA]</scope>
    <source>
        <strain evidence="2">ATCC 700345 / ANG-SQ1</strain>
    </source>
</reference>
<dbReference type="Proteomes" id="UP000002608">
    <property type="component" value="Chromosome"/>
</dbReference>
<protein>
    <recommendedName>
        <fullName evidence="3">DUF1877 family protein</fullName>
    </recommendedName>
</protein>
<dbReference type="KEGG" id="spl:Spea_3434"/>
<sequence>MALCLNVLSLPDEHIQFLKHEPQTLQDYLLGQIPTVQTFAAAKPQPLLVQFVRLLSGAKKPTLPLDWPSTEMEMIGPDVNHRNVDLYHYILNNTEARVKGAGSLFQTWLDINNHDAIKMDADNESFAFQSLMLPELSALLARLDEQTVRDRFNAWLLEHNPDYLPREDEYLEMTQGWQGFYTKVSEAERQGFGLLWVTQ</sequence>
<dbReference type="RefSeq" id="WP_012156646.1">
    <property type="nucleotide sequence ID" value="NC_009901.1"/>
</dbReference>
<dbReference type="AlphaFoldDB" id="A8H860"/>
<evidence type="ECO:0008006" key="3">
    <source>
        <dbReference type="Google" id="ProtNLM"/>
    </source>
</evidence>
<accession>A8H860</accession>
<proteinExistence type="predicted"/>
<dbReference type="OrthoDB" id="6262235at2"/>
<evidence type="ECO:0000313" key="2">
    <source>
        <dbReference type="Proteomes" id="UP000002608"/>
    </source>
</evidence>
<dbReference type="EMBL" id="CP000851">
    <property type="protein sequence ID" value="ABV88747.1"/>
    <property type="molecule type" value="Genomic_DNA"/>
</dbReference>